<dbReference type="PANTHER" id="PTHR11709:SF394">
    <property type="entry name" value="FI03373P-RELATED"/>
    <property type="match status" value="1"/>
</dbReference>
<evidence type="ECO:0000256" key="13">
    <source>
        <dbReference type="SAM" id="Phobius"/>
    </source>
</evidence>
<dbReference type="InterPro" id="IPR001287">
    <property type="entry name" value="NO2-reductase_Cu"/>
</dbReference>
<feature type="binding site" description="type 1 copper site" evidence="12">
    <location>
        <position position="169"/>
    </location>
    <ligand>
        <name>Cu cation</name>
        <dbReference type="ChEBI" id="CHEBI:23378"/>
        <label>1</label>
    </ligand>
</feature>
<dbReference type="Pfam" id="PF07731">
    <property type="entry name" value="Cu-oxidase_2"/>
    <property type="match status" value="1"/>
</dbReference>
<comment type="cofactor">
    <cofactor evidence="1 12">
        <name>Cu(+)</name>
        <dbReference type="ChEBI" id="CHEBI:49552"/>
    </cofactor>
</comment>
<evidence type="ECO:0000313" key="17">
    <source>
        <dbReference type="Proteomes" id="UP000294746"/>
    </source>
</evidence>
<evidence type="ECO:0000259" key="14">
    <source>
        <dbReference type="Pfam" id="PF07731"/>
    </source>
</evidence>
<sequence>MSRDKQNGSDETLSSFFSRRKFLKAGIGSALGIAGMATWLFPKWVRSEGIATSNSHDHSNHGGSGMDHSGMDQVHAMNKKASPNAYQSAQQALTTFDYGKVSKLPDGRTLREYTMLAQDNEIEVAPGVFYPAWTYNGTAPGPTIRATEGDLLRIKFDNGSAHPHTIHFHGIHPGNMDGSFEIVQPGKSFTYEFTAEPFGLHLYHCHSMPLKKHIEKGLYGAFIIDPKEPRKKMKELVMVMNAFDTDFDGENEFYTVNGLANAFLDHPIPLKVGEEVRIYLVNVTEFDLINSFHLHGNMFKLYRTGTSLTHYEITDTVMLCQGERSVLEFSYKFPGKYMFHAHQSEFAELGWMGLFEVTE</sequence>
<evidence type="ECO:0000256" key="1">
    <source>
        <dbReference type="ARBA" id="ARBA00001960"/>
    </source>
</evidence>
<accession>A0A4R2RNY2</accession>
<dbReference type="PROSITE" id="PS51318">
    <property type="entry name" value="TAT"/>
    <property type="match status" value="1"/>
</dbReference>
<evidence type="ECO:0000256" key="6">
    <source>
        <dbReference type="ARBA" id="ARBA00017290"/>
    </source>
</evidence>
<evidence type="ECO:0000256" key="4">
    <source>
        <dbReference type="ARBA" id="ARBA00011233"/>
    </source>
</evidence>
<comment type="caution">
    <text evidence="16">The sequence shown here is derived from an EMBL/GenBank/DDBJ whole genome shotgun (WGS) entry which is preliminary data.</text>
</comment>
<name>A0A4R2RNY2_9BACL</name>
<feature type="transmembrane region" description="Helical" evidence="13">
    <location>
        <begin position="21"/>
        <end position="41"/>
    </location>
</feature>
<keyword evidence="7 12" id="KW-0479">Metal-binding</keyword>
<dbReference type="Proteomes" id="UP000294746">
    <property type="component" value="Unassembled WGS sequence"/>
</dbReference>
<feature type="binding site" description="type 1 copper site" evidence="12">
    <location>
        <position position="213"/>
    </location>
    <ligand>
        <name>Cu cation</name>
        <dbReference type="ChEBI" id="CHEBI:23378"/>
        <label>1</label>
    </ligand>
</feature>
<proteinExistence type="inferred from homology"/>
<feature type="binding site" description="type 1 copper site" evidence="12">
    <location>
        <position position="204"/>
    </location>
    <ligand>
        <name>Cu cation</name>
        <dbReference type="ChEBI" id="CHEBI:23378"/>
        <label>1</label>
    </ligand>
</feature>
<dbReference type="AlphaFoldDB" id="A0A4R2RNY2"/>
<evidence type="ECO:0000256" key="2">
    <source>
        <dbReference type="ARBA" id="ARBA00001973"/>
    </source>
</evidence>
<evidence type="ECO:0000256" key="10">
    <source>
        <dbReference type="ARBA" id="ARBA00023008"/>
    </source>
</evidence>
<evidence type="ECO:0000259" key="15">
    <source>
        <dbReference type="Pfam" id="PF07732"/>
    </source>
</evidence>
<dbReference type="InterPro" id="IPR006311">
    <property type="entry name" value="TAT_signal"/>
</dbReference>
<keyword evidence="13" id="KW-1133">Transmembrane helix</keyword>
<dbReference type="Gene3D" id="2.60.40.420">
    <property type="entry name" value="Cupredoxins - blue copper proteins"/>
    <property type="match status" value="2"/>
</dbReference>
<evidence type="ECO:0000256" key="12">
    <source>
        <dbReference type="PIRSR" id="PIRSR601287-1"/>
    </source>
</evidence>
<evidence type="ECO:0000256" key="11">
    <source>
        <dbReference type="ARBA" id="ARBA00049340"/>
    </source>
</evidence>
<dbReference type="Pfam" id="PF07732">
    <property type="entry name" value="Cu-oxidase_3"/>
    <property type="match status" value="1"/>
</dbReference>
<comment type="cofactor">
    <cofactor evidence="2 12">
        <name>Cu(2+)</name>
        <dbReference type="ChEBI" id="CHEBI:29036"/>
    </cofactor>
</comment>
<evidence type="ECO:0000256" key="3">
    <source>
        <dbReference type="ARBA" id="ARBA00010609"/>
    </source>
</evidence>
<dbReference type="OrthoDB" id="9757546at2"/>
<comment type="subunit">
    <text evidence="4">Homotrimer.</text>
</comment>
<dbReference type="InterPro" id="IPR045087">
    <property type="entry name" value="Cu-oxidase_fam"/>
</dbReference>
<feature type="binding site" description="type 1 copper site" evidence="12">
    <location>
        <position position="205"/>
    </location>
    <ligand>
        <name>Cu cation</name>
        <dbReference type="ChEBI" id="CHEBI:23378"/>
        <label>1</label>
    </ligand>
</feature>
<dbReference type="InterPro" id="IPR011706">
    <property type="entry name" value="Cu-oxidase_C"/>
</dbReference>
<feature type="domain" description="Plastocyanin-like" evidence="14">
    <location>
        <begin position="255"/>
        <end position="358"/>
    </location>
</feature>
<feature type="binding site" description="type 1 copper site" evidence="12">
    <location>
        <position position="342"/>
    </location>
    <ligand>
        <name>Cu cation</name>
        <dbReference type="ChEBI" id="CHEBI:23378"/>
        <label>1</label>
    </ligand>
</feature>
<evidence type="ECO:0000256" key="7">
    <source>
        <dbReference type="ARBA" id="ARBA00022723"/>
    </source>
</evidence>
<dbReference type="GO" id="GO:0005507">
    <property type="term" value="F:copper ion binding"/>
    <property type="evidence" value="ECO:0007669"/>
    <property type="project" value="InterPro"/>
</dbReference>
<protein>
    <recommendedName>
        <fullName evidence="6">Copper-containing nitrite reductase</fullName>
        <ecNumber evidence="5">1.7.2.1</ecNumber>
    </recommendedName>
</protein>
<dbReference type="InterPro" id="IPR011707">
    <property type="entry name" value="Cu-oxidase-like_N"/>
</dbReference>
<comment type="catalytic activity">
    <reaction evidence="11">
        <text>nitric oxide + Fe(III)-[cytochrome c] + H2O = Fe(II)-[cytochrome c] + nitrite + 2 H(+)</text>
        <dbReference type="Rhea" id="RHEA:15233"/>
        <dbReference type="Rhea" id="RHEA-COMP:10350"/>
        <dbReference type="Rhea" id="RHEA-COMP:14399"/>
        <dbReference type="ChEBI" id="CHEBI:15377"/>
        <dbReference type="ChEBI" id="CHEBI:15378"/>
        <dbReference type="ChEBI" id="CHEBI:16301"/>
        <dbReference type="ChEBI" id="CHEBI:16480"/>
        <dbReference type="ChEBI" id="CHEBI:29033"/>
        <dbReference type="ChEBI" id="CHEBI:29034"/>
        <dbReference type="EC" id="1.7.2.1"/>
    </reaction>
</comment>
<dbReference type="EMBL" id="SLXV01000030">
    <property type="protein sequence ID" value="TCP65792.1"/>
    <property type="molecule type" value="Genomic_DNA"/>
</dbReference>
<dbReference type="PANTHER" id="PTHR11709">
    <property type="entry name" value="MULTI-COPPER OXIDASE"/>
    <property type="match status" value="1"/>
</dbReference>
<gene>
    <name evidence="16" type="ORF">EDD57_13031</name>
</gene>
<dbReference type="GO" id="GO:0050421">
    <property type="term" value="F:nitrite reductase (NO-forming) activity"/>
    <property type="evidence" value="ECO:0007669"/>
    <property type="project" value="UniProtKB-EC"/>
</dbReference>
<evidence type="ECO:0000256" key="9">
    <source>
        <dbReference type="ARBA" id="ARBA00023002"/>
    </source>
</evidence>
<dbReference type="InterPro" id="IPR008972">
    <property type="entry name" value="Cupredoxin"/>
</dbReference>
<keyword evidence="13" id="KW-0812">Transmembrane</keyword>
<feature type="domain" description="Plastocyanin-like" evidence="15">
    <location>
        <begin position="122"/>
        <end position="228"/>
    </location>
</feature>
<organism evidence="16 17">
    <name type="scientific">Baia soyae</name>
    <dbReference type="NCBI Taxonomy" id="1544746"/>
    <lineage>
        <taxon>Bacteria</taxon>
        <taxon>Bacillati</taxon>
        <taxon>Bacillota</taxon>
        <taxon>Bacilli</taxon>
        <taxon>Bacillales</taxon>
        <taxon>Thermoactinomycetaceae</taxon>
        <taxon>Baia</taxon>
    </lineage>
</organism>
<keyword evidence="10 12" id="KW-0186">Copper</keyword>
<evidence type="ECO:0000313" key="16">
    <source>
        <dbReference type="EMBL" id="TCP65792.1"/>
    </source>
</evidence>
<dbReference type="EC" id="1.7.2.1" evidence="5"/>
<keyword evidence="13" id="KW-0472">Membrane</keyword>
<keyword evidence="8" id="KW-0677">Repeat</keyword>
<evidence type="ECO:0000256" key="8">
    <source>
        <dbReference type="ARBA" id="ARBA00022737"/>
    </source>
</evidence>
<reference evidence="16 17" key="1">
    <citation type="submission" date="2019-03" db="EMBL/GenBank/DDBJ databases">
        <title>Genomic Encyclopedia of Type Strains, Phase IV (KMG-IV): sequencing the most valuable type-strain genomes for metagenomic binning, comparative biology and taxonomic classification.</title>
        <authorList>
            <person name="Goeker M."/>
        </authorList>
    </citation>
    <scope>NUCLEOTIDE SEQUENCE [LARGE SCALE GENOMIC DNA]</scope>
    <source>
        <strain evidence="16 17">DSM 46831</strain>
    </source>
</reference>
<feature type="binding site" description="type 1 copper site" evidence="12">
    <location>
        <position position="164"/>
    </location>
    <ligand>
        <name>Cu cation</name>
        <dbReference type="ChEBI" id="CHEBI:23378"/>
        <label>1</label>
    </ligand>
</feature>
<dbReference type="CDD" id="cd11024">
    <property type="entry name" value="CuRO_1_2DMCO_NIR_like"/>
    <property type="match status" value="1"/>
</dbReference>
<dbReference type="RefSeq" id="WP_131849275.1">
    <property type="nucleotide sequence ID" value="NZ_SLXV01000030.1"/>
</dbReference>
<comment type="similarity">
    <text evidence="3">Belongs to the multicopper oxidase family.</text>
</comment>
<dbReference type="SUPFAM" id="SSF49503">
    <property type="entry name" value="Cupredoxins"/>
    <property type="match status" value="2"/>
</dbReference>
<dbReference type="PRINTS" id="PR00695">
    <property type="entry name" value="CUNO2RDTASE"/>
</dbReference>
<keyword evidence="9" id="KW-0560">Oxidoreductase</keyword>
<evidence type="ECO:0000256" key="5">
    <source>
        <dbReference type="ARBA" id="ARBA00011882"/>
    </source>
</evidence>
<keyword evidence="17" id="KW-1185">Reference proteome</keyword>